<dbReference type="EMBL" id="VIIS01000169">
    <property type="protein sequence ID" value="KAF0312450.1"/>
    <property type="molecule type" value="Genomic_DNA"/>
</dbReference>
<dbReference type="OrthoDB" id="8249838at2759"/>
<keyword evidence="3" id="KW-1185">Reference proteome</keyword>
<dbReference type="Proteomes" id="UP000440578">
    <property type="component" value="Unassembled WGS sequence"/>
</dbReference>
<protein>
    <submittedName>
        <fullName evidence="2">Uncharacterized protein</fullName>
    </submittedName>
</protein>
<dbReference type="PANTHER" id="PTHR39959:SF1">
    <property type="entry name" value="ZP DOMAIN-CONTAINING PROTEIN"/>
    <property type="match status" value="1"/>
</dbReference>
<evidence type="ECO:0000313" key="3">
    <source>
        <dbReference type="Proteomes" id="UP000440578"/>
    </source>
</evidence>
<name>A0A6A4X8G1_AMPAM</name>
<dbReference type="PANTHER" id="PTHR39959">
    <property type="entry name" value="RE44287P-RELATED"/>
    <property type="match status" value="1"/>
</dbReference>
<organism evidence="2 3">
    <name type="scientific">Amphibalanus amphitrite</name>
    <name type="common">Striped barnacle</name>
    <name type="synonym">Balanus amphitrite</name>
    <dbReference type="NCBI Taxonomy" id="1232801"/>
    <lineage>
        <taxon>Eukaryota</taxon>
        <taxon>Metazoa</taxon>
        <taxon>Ecdysozoa</taxon>
        <taxon>Arthropoda</taxon>
        <taxon>Crustacea</taxon>
        <taxon>Multicrustacea</taxon>
        <taxon>Cirripedia</taxon>
        <taxon>Thoracica</taxon>
        <taxon>Thoracicalcarea</taxon>
        <taxon>Balanomorpha</taxon>
        <taxon>Balanoidea</taxon>
        <taxon>Balanidae</taxon>
        <taxon>Amphibalaninae</taxon>
        <taxon>Amphibalanus</taxon>
    </lineage>
</organism>
<feature type="transmembrane region" description="Helical" evidence="1">
    <location>
        <begin position="345"/>
        <end position="368"/>
    </location>
</feature>
<proteinExistence type="predicted"/>
<reference evidence="2 3" key="1">
    <citation type="submission" date="2019-07" db="EMBL/GenBank/DDBJ databases">
        <title>Draft genome assembly of a fouling barnacle, Amphibalanus amphitrite (Darwin, 1854): The first reference genome for Thecostraca.</title>
        <authorList>
            <person name="Kim W."/>
        </authorList>
    </citation>
    <scope>NUCLEOTIDE SEQUENCE [LARGE SCALE GENOMIC DNA]</scope>
    <source>
        <strain evidence="2">SNU_AA5</strain>
        <tissue evidence="2">Soma without cirri and trophi</tissue>
    </source>
</reference>
<evidence type="ECO:0000313" key="2">
    <source>
        <dbReference type="EMBL" id="KAF0312450.1"/>
    </source>
</evidence>
<dbReference type="AlphaFoldDB" id="A0A6A4X8G1"/>
<keyword evidence="1" id="KW-1133">Transmembrane helix</keyword>
<keyword evidence="1" id="KW-0812">Transmembrane</keyword>
<accession>A0A6A4X8G1</accession>
<evidence type="ECO:0000256" key="1">
    <source>
        <dbReference type="SAM" id="Phobius"/>
    </source>
</evidence>
<keyword evidence="1" id="KW-0472">Membrane</keyword>
<gene>
    <name evidence="2" type="ORF">FJT64_016806</name>
</gene>
<comment type="caution">
    <text evidence="2">The sequence shown here is derived from an EMBL/GenBank/DDBJ whole genome shotgun (WGS) entry which is preliminary data.</text>
</comment>
<sequence>MQVAEIRCSFSGDGGAPDRLSARLRKPPGFRGDPLFADDRQVIPQLDSACQIRADPSDPDRLIYSLLVTDFSRCGVLKRDGFVNVRLWFPQLPGVVMMSDQEVIIMCKPTQATVVEERVAAFAGRVPSGGRVSGVVEESPGRLEYEVGLFRENSPNSGKFSVPVDEPVPIGTRLQLLTRISTDAAWKYAELLEVTVSGSQTDPYAPGFVQLVQDSCRNPELTSIVLTQPYQTAERPHEVRLTLEAFLLGQADGQQDATQLWLHTKVLACARKDDCKPAFCLDLFQPSGHGRRRRSARAPVTDLPTTARSLSSNLTSFGDNIGIKVVMPEDFYVAASRMQSSCSSFAVLISLMGCFLAISCGLLCFLAVRLQRSLAAQKRESLDDVIFRHMRQLERERERVRKLHHENLSNPEYATDTSTISAGSVAEF</sequence>